<evidence type="ECO:0000259" key="1">
    <source>
        <dbReference type="Pfam" id="PF22936"/>
    </source>
</evidence>
<organism evidence="2 3">
    <name type="scientific">Sesamum angolense</name>
    <dbReference type="NCBI Taxonomy" id="2727404"/>
    <lineage>
        <taxon>Eukaryota</taxon>
        <taxon>Viridiplantae</taxon>
        <taxon>Streptophyta</taxon>
        <taxon>Embryophyta</taxon>
        <taxon>Tracheophyta</taxon>
        <taxon>Spermatophyta</taxon>
        <taxon>Magnoliopsida</taxon>
        <taxon>eudicotyledons</taxon>
        <taxon>Gunneridae</taxon>
        <taxon>Pentapetalae</taxon>
        <taxon>asterids</taxon>
        <taxon>lamiids</taxon>
        <taxon>Lamiales</taxon>
        <taxon>Pedaliaceae</taxon>
        <taxon>Sesamum</taxon>
    </lineage>
</organism>
<keyword evidence="3" id="KW-1185">Reference proteome</keyword>
<dbReference type="InterPro" id="IPR054722">
    <property type="entry name" value="PolX-like_BBD"/>
</dbReference>
<name>A0AAE1WVX8_9LAMI</name>
<proteinExistence type="predicted"/>
<protein>
    <recommendedName>
        <fullName evidence="1">Retrovirus-related Pol polyprotein from transposon TNT 1-94-like beta-barrel domain-containing protein</fullName>
    </recommendedName>
</protein>
<reference evidence="2" key="2">
    <citation type="journal article" date="2024" name="Plant">
        <title>Genomic evolution and insights into agronomic trait innovations of Sesamum species.</title>
        <authorList>
            <person name="Miao H."/>
            <person name="Wang L."/>
            <person name="Qu L."/>
            <person name="Liu H."/>
            <person name="Sun Y."/>
            <person name="Le M."/>
            <person name="Wang Q."/>
            <person name="Wei S."/>
            <person name="Zheng Y."/>
            <person name="Lin W."/>
            <person name="Duan Y."/>
            <person name="Cao H."/>
            <person name="Xiong S."/>
            <person name="Wang X."/>
            <person name="Wei L."/>
            <person name="Li C."/>
            <person name="Ma Q."/>
            <person name="Ju M."/>
            <person name="Zhao R."/>
            <person name="Li G."/>
            <person name="Mu C."/>
            <person name="Tian Q."/>
            <person name="Mei H."/>
            <person name="Zhang T."/>
            <person name="Gao T."/>
            <person name="Zhang H."/>
        </authorList>
    </citation>
    <scope>NUCLEOTIDE SEQUENCE</scope>
    <source>
        <strain evidence="2">K16</strain>
    </source>
</reference>
<dbReference type="EMBL" id="JACGWL010000006">
    <property type="protein sequence ID" value="KAK4400703.1"/>
    <property type="molecule type" value="Genomic_DNA"/>
</dbReference>
<dbReference type="Pfam" id="PF22936">
    <property type="entry name" value="Pol_BBD"/>
    <property type="match status" value="1"/>
</dbReference>
<dbReference type="AlphaFoldDB" id="A0AAE1WVX8"/>
<evidence type="ECO:0000313" key="2">
    <source>
        <dbReference type="EMBL" id="KAK4400703.1"/>
    </source>
</evidence>
<evidence type="ECO:0000313" key="3">
    <source>
        <dbReference type="Proteomes" id="UP001289374"/>
    </source>
</evidence>
<sequence length="175" mass="20467">MLPKDNEEVKLVVEVEVVSIAEVVVKEEEKVETKEPRRYYSWECQSKTHAEETNLAEHKEEESDALLLSEKEGNMENNVIWYLDNDASNHMTGDRNMTRDRSKFVQLDTKVTGDVRLEMIPKWRSSKDKVILPTKNGDHKLLHNVYYIPRMKNNILSIGQLMKSGQKVKMEDKYL</sequence>
<gene>
    <name evidence="2" type="ORF">Sango_1176400</name>
</gene>
<dbReference type="Proteomes" id="UP001289374">
    <property type="component" value="Unassembled WGS sequence"/>
</dbReference>
<accession>A0AAE1WVX8</accession>
<feature type="domain" description="Retrovirus-related Pol polyprotein from transposon TNT 1-94-like beta-barrel" evidence="1">
    <location>
        <begin position="81"/>
        <end position="165"/>
    </location>
</feature>
<comment type="caution">
    <text evidence="2">The sequence shown here is derived from an EMBL/GenBank/DDBJ whole genome shotgun (WGS) entry which is preliminary data.</text>
</comment>
<reference evidence="2" key="1">
    <citation type="submission" date="2020-06" db="EMBL/GenBank/DDBJ databases">
        <authorList>
            <person name="Li T."/>
            <person name="Hu X."/>
            <person name="Zhang T."/>
            <person name="Song X."/>
            <person name="Zhang H."/>
            <person name="Dai N."/>
            <person name="Sheng W."/>
            <person name="Hou X."/>
            <person name="Wei L."/>
        </authorList>
    </citation>
    <scope>NUCLEOTIDE SEQUENCE</scope>
    <source>
        <strain evidence="2">K16</strain>
        <tissue evidence="2">Leaf</tissue>
    </source>
</reference>